<dbReference type="GeneID" id="3657873"/>
<protein>
    <recommendedName>
        <fullName evidence="2">HECT-type E3 ubiquitin transferase</fullName>
        <ecNumber evidence="2">2.3.2.26</ecNumber>
    </recommendedName>
</protein>
<keyword evidence="9" id="KW-0436">Ligase</keyword>
<dbReference type="SMART" id="SM00119">
    <property type="entry name" value="HECTc"/>
    <property type="match status" value="1"/>
</dbReference>
<accession>D6XHX0</accession>
<feature type="domain" description="HECT" evidence="8">
    <location>
        <begin position="839"/>
        <end position="1153"/>
    </location>
</feature>
<feature type="region of interest" description="Disordered" evidence="6">
    <location>
        <begin position="710"/>
        <end position="730"/>
    </location>
</feature>
<dbReference type="Pfam" id="PF00632">
    <property type="entry name" value="HECT"/>
    <property type="match status" value="1"/>
</dbReference>
<dbReference type="SUPFAM" id="SSF56204">
    <property type="entry name" value="Hect, E3 ligase catalytic domain"/>
    <property type="match status" value="1"/>
</dbReference>
<evidence type="ECO:0000256" key="7">
    <source>
        <dbReference type="SAM" id="Phobius"/>
    </source>
</evidence>
<name>Q584R9_TRYB2</name>
<evidence type="ECO:0000256" key="3">
    <source>
        <dbReference type="ARBA" id="ARBA00022679"/>
    </source>
</evidence>
<evidence type="ECO:0000256" key="2">
    <source>
        <dbReference type="ARBA" id="ARBA00012485"/>
    </source>
</evidence>
<reference evidence="10 11" key="3">
    <citation type="journal article" date="2005" name="Science">
        <title>The genome of the African trypanosome Trypanosoma brucei.</title>
        <authorList>
            <person name="Berriman M."/>
            <person name="Ghedin E."/>
            <person name="Hertz-Fowler C."/>
            <person name="Blandin G."/>
            <person name="Renauld H."/>
            <person name="Bartholomeu D.C."/>
            <person name="Lennard N.J."/>
            <person name="Caler E."/>
            <person name="Hamlin N.E."/>
            <person name="Haas B."/>
            <person name="Bohme U."/>
            <person name="Hannick L."/>
            <person name="Aslett M.A."/>
            <person name="Shallom J."/>
            <person name="Marcello L."/>
            <person name="Hou L."/>
            <person name="Wickstead B."/>
            <person name="Alsmark U.C."/>
            <person name="Arrowsmith C."/>
            <person name="Atkin R.J."/>
            <person name="Barron A.J."/>
            <person name="Bringaud F."/>
            <person name="Brooks K."/>
            <person name="Carrington M."/>
            <person name="Cherevach I."/>
            <person name="Chillingworth T.J."/>
            <person name="Churcher C."/>
            <person name="Clark L.N."/>
            <person name="Corton C.H."/>
            <person name="Cronin A."/>
            <person name="Davies R.M."/>
            <person name="Doggett J."/>
            <person name="Djikeng A."/>
            <person name="Feldblyum T."/>
            <person name="Field M.C."/>
            <person name="Fraser A."/>
            <person name="Goodhead I."/>
            <person name="Hance Z."/>
            <person name="Harper D."/>
            <person name="Harris B.R."/>
            <person name="Hauser H."/>
            <person name="Hostetler J."/>
            <person name="Ivens A."/>
            <person name="Jagels K."/>
            <person name="Johnson D."/>
            <person name="Johnson J."/>
            <person name="Jones K."/>
            <person name="Kerhornou A.X."/>
            <person name="Koo H."/>
            <person name="Larke N."/>
            <person name="Landfear S."/>
            <person name="Larkin C."/>
            <person name="Leech V."/>
            <person name="Line A."/>
            <person name="Lord A."/>
            <person name="Macleod A."/>
            <person name="Mooney P.J."/>
            <person name="Moule S."/>
            <person name="Martin D.M."/>
            <person name="Morgan G.W."/>
            <person name="Mungall K."/>
            <person name="Norbertczak H."/>
            <person name="Ormond D."/>
            <person name="Pai G."/>
            <person name="Peacock C.S."/>
            <person name="Peterson J."/>
            <person name="Quail M.A."/>
            <person name="Rabbinowitsch E."/>
            <person name="Rajandream M.A."/>
            <person name="Reitter C."/>
            <person name="Salzberg S.L."/>
            <person name="Sanders M."/>
            <person name="Schobel S."/>
            <person name="Sharp S."/>
            <person name="Simmonds M."/>
            <person name="Simpson A.J."/>
            <person name="Tallon L."/>
            <person name="Turner C.M."/>
            <person name="Tait A."/>
            <person name="Tivey A.R."/>
            <person name="Van Aken S."/>
            <person name="Walker D."/>
            <person name="Wanless D."/>
            <person name="Wang S."/>
            <person name="White B."/>
            <person name="White O."/>
            <person name="Whitehead S."/>
            <person name="Woodward J."/>
            <person name="Wortman J."/>
            <person name="Adams M.D."/>
            <person name="Embley T.M."/>
            <person name="Gull K."/>
            <person name="Ullu E."/>
            <person name="Barry J.D."/>
            <person name="Fairlamb A.H."/>
            <person name="Opperdoes F."/>
            <person name="Barrell B.G."/>
            <person name="Donelson J.E."/>
            <person name="Hall N."/>
            <person name="Fraser C.M."/>
            <person name="Melville S.E."/>
            <person name="El-Sayed N.M."/>
        </authorList>
    </citation>
    <scope>NUCLEOTIDE SEQUENCE [LARGE SCALE GENOMIC DNA]</scope>
    <source>
        <strain evidence="10 11">927/4 GUTat10.1</strain>
    </source>
</reference>
<dbReference type="InterPro" id="IPR035983">
    <property type="entry name" value="Hect_E3_ubiquitin_ligase"/>
</dbReference>
<dbReference type="PROSITE" id="PS50237">
    <property type="entry name" value="HECT"/>
    <property type="match status" value="1"/>
</dbReference>
<evidence type="ECO:0000313" key="9">
    <source>
        <dbReference type="EMBL" id="AAX80869.1"/>
    </source>
</evidence>
<dbReference type="RefSeq" id="XP_845358.1">
    <property type="nucleotide sequence ID" value="XM_840265.1"/>
</dbReference>
<dbReference type="AlphaFoldDB" id="Q584R9"/>
<dbReference type="InParanoid" id="Q584R9"/>
<keyword evidence="4 5" id="KW-0833">Ubl conjugation pathway</keyword>
<keyword evidence="7" id="KW-1133">Transmembrane helix</keyword>
<dbReference type="GO" id="GO:0061630">
    <property type="term" value="F:ubiquitin protein ligase activity"/>
    <property type="evidence" value="ECO:0000318"/>
    <property type="project" value="GO_Central"/>
</dbReference>
<dbReference type="GO" id="GO:0016874">
    <property type="term" value="F:ligase activity"/>
    <property type="evidence" value="ECO:0007669"/>
    <property type="project" value="UniProtKB-KW"/>
</dbReference>
<dbReference type="PANTHER" id="PTHR45700:SF2">
    <property type="entry name" value="UBIQUITIN-PROTEIN LIGASE E3C"/>
    <property type="match status" value="1"/>
</dbReference>
<dbReference type="Gene3D" id="3.30.2410.10">
    <property type="entry name" value="Hect, E3 ligase catalytic domain"/>
    <property type="match status" value="1"/>
</dbReference>
<dbReference type="EC" id="2.3.2.26" evidence="2"/>
<dbReference type="Gene3D" id="3.90.1750.10">
    <property type="entry name" value="Hect, E3 ligase catalytic domains"/>
    <property type="match status" value="1"/>
</dbReference>
<sequence>MCCCFFPFTNYPTFHRCAGAIGWTVPLVSFAVIYVILFNVPIFKLFSPCFPPSEAHSDFFFKYLFSWLKMHGNFVFTGKSRPNRLTLSNDRQPSKNVILNNARAQREQRQKEKRECQAATCIQRNTRGLLARMALAELARAALKEIKETQDAAADGGTSPEADEPLERLCWLYEFVRRGVVGLLVCSVQLRECSQILLNRLSAVLRGGALEEQLLGFPHAIMLLMKLTLEAYLTPSCDEEAVVERSREHLQPLASLFAAAKKLGNGADILICALDLVIRHNATPDEEIISALYGLYATLSPAAAASSVQSTASRTLLAYAVGSTSNVSYYLSPTTCALSVLLGTVRRDCYPRVSEETNAIFLEAIVDVTLKILESTASSPPLQILGKLVRVLPYFHHGADEDAQKQVLRRKWLICLSRATLLCSSEDELIRETLSDFHHSHTAAHQEHAAHKHLSTYLFSTGYGLRLLEEGLRTSLSAHSTDSFSDVNLLCCVFIWPLYKFATASARQRLEATTIISKFVYSSGLLRCLWDVYRNCHSSTFESTAGMSAAELLECVATGKLLDLPSPVAPPTELLSKLSLPRSTHGLFYDPYPAVSVTLFCLMSYFVDATGFLEGLDRCAVIDRADTLKLIFALKGILYQSFFHGVLPYSKCEVVAQGALTLFLKLHVVGEAQSFVPHPSVWIICHDHLLLKTFKSIECGTWSAIVSNEDDEDCTEDDNEEREDGHWAPSLREGNHESYVSLPWWNGSLSWPQEERCIHVLQRIPFTVPFGARVTLLTSFLSSHVERSRPTTWGHFVVRRGCTFADAFDRFADNPGSSDMYYVRFRAANDLMEEGYGDGVYREFLLSLCKEGFAAEHGLFCLTDAGYVYPNPFSWEVTGDRDHLKRIKFLGAMVGRGLRDGVLQDIPFALHFRNAILGRSNSINNLRSFDSQLYRHLVSLMSLSEEEIENLELNFTYTVEALDRVHEVELLHGGRNIAVTRRNCLNYIHLIADFRLNRETAKQTRAFRSGLESIVHRSWLRLFDSNEVMKLFGGDVECNIDVEDWKQHTQYHVPDDATSKPVQVFWEVVQSLPLEQQRKLLKFSTSMNRPPLLGFKFLNPPFKIHVLWNEAEERLPSASTCFCTLKLPPYQTFGVAQQKITAAIEETDDFGLS</sequence>
<dbReference type="OMA" id="PHPSVWI"/>
<proteinExistence type="predicted"/>
<evidence type="ECO:0000259" key="8">
    <source>
        <dbReference type="PROSITE" id="PS50237"/>
    </source>
</evidence>
<keyword evidence="7" id="KW-0472">Membrane</keyword>
<reference evidence="9" key="4">
    <citation type="submission" date="2005-04" db="EMBL/GenBank/DDBJ databases">
        <title>.</title>
        <authorList>
            <person name="Ghedin E."/>
            <person name="Blandin G."/>
            <person name="Bartholomeu D."/>
            <person name="Caler E."/>
            <person name="Haas B."/>
            <person name="Hannick L."/>
            <person name="Shallom J."/>
            <person name="Hou L."/>
            <person name="Djikeng A."/>
            <person name="Feldblyum T."/>
            <person name="Hostetler J."/>
            <person name="Johnson J."/>
            <person name="Jones K."/>
            <person name="Koo H.L."/>
            <person name="Larkin C."/>
            <person name="Pai G."/>
            <person name="Peterson J."/>
            <person name="Khalak H.G."/>
            <person name="Salzberg S."/>
            <person name="Simpson A.J."/>
            <person name="Tallon L."/>
            <person name="Van Aken S."/>
            <person name="Wanless D."/>
            <person name="White O."/>
            <person name="Wortman J."/>
            <person name="Fraser C.M."/>
            <person name="El-Sayed N.M.A."/>
        </authorList>
    </citation>
    <scope>NUCLEOTIDE SEQUENCE</scope>
    <source>
        <strain evidence="9">GUTat10.1</strain>
    </source>
</reference>
<dbReference type="GO" id="GO:0006511">
    <property type="term" value="P:ubiquitin-dependent protein catabolic process"/>
    <property type="evidence" value="ECO:0000318"/>
    <property type="project" value="GO_Central"/>
</dbReference>
<evidence type="ECO:0000313" key="10">
    <source>
        <dbReference type="EMBL" id="AAZ11799.1"/>
    </source>
</evidence>
<dbReference type="OrthoDB" id="8068875at2759"/>
<reference evidence="10" key="2">
    <citation type="journal article" date="2005" name="Science">
        <title>Comparative genomics of trypanosomatid parasitic protozoa.</title>
        <authorList>
            <person name="El-Sayed N.M."/>
            <person name="Myler P.J."/>
            <person name="Blandin G."/>
            <person name="Berriman M."/>
            <person name="Crabtree J."/>
            <person name="Aggarwal G."/>
            <person name="Caler E."/>
            <person name="Renauld H."/>
            <person name="Worthey E.A."/>
            <person name="Hertz-Fowler C."/>
            <person name="Ghedin E."/>
            <person name="Peacock C."/>
            <person name="Bartholomeu D.C."/>
            <person name="Haas B.J."/>
            <person name="Tran A.N."/>
            <person name="Wortman J.R."/>
            <person name="Alsmark U.C."/>
            <person name="Angiuoli S."/>
            <person name="Anupama A."/>
            <person name="Badger J."/>
            <person name="Bringaud F."/>
            <person name="Cadag E."/>
            <person name="Carlton J.M."/>
            <person name="Cerqueira G.C."/>
            <person name="Creasy T."/>
            <person name="Delcher A.L."/>
            <person name="Djikeng A."/>
            <person name="Embley T.M."/>
            <person name="Hauser C."/>
            <person name="Ivens A.C."/>
            <person name="Kummerfeld S.K."/>
            <person name="Pereira-Leal J.B."/>
            <person name="Nilsson D."/>
            <person name="Peterson J."/>
            <person name="Salzberg S.L."/>
            <person name="Shallom J."/>
            <person name="Silva J.C."/>
            <person name="Sundaram J."/>
            <person name="Westenberger S."/>
            <person name="White O."/>
            <person name="Melville S.E."/>
            <person name="Donelson J.E."/>
            <person name="Andersson B."/>
            <person name="Stuart K.D."/>
            <person name="Hall N."/>
        </authorList>
    </citation>
    <scope>NUCLEOTIDE SEQUENCE</scope>
    <source>
        <strain evidence="10">927/4 GUTat10.1</strain>
    </source>
</reference>
<reference evidence="10" key="5">
    <citation type="submission" date="2005-04" db="EMBL/GenBank/DDBJ databases">
        <title>Sequencing, closure, and annotation of Trypanosoma brucei chromosomes 2 through 8.</title>
        <authorList>
            <person name="Ghedin E."/>
            <person name="Blandin G."/>
            <person name="Bartholomeu D."/>
            <person name="Caler E."/>
            <person name="Haas B."/>
            <person name="Hannick L."/>
            <person name="Shallom J."/>
            <person name="Hou L."/>
            <person name="Djikeng A."/>
            <person name="Feldblyum T."/>
            <person name="Hostetler J."/>
            <person name="Johnson J."/>
            <person name="Jones K."/>
            <person name="Koo H.L."/>
            <person name="Larkin C."/>
            <person name="Pai G."/>
            <person name="Peterson J."/>
            <person name="Khalak H.G."/>
            <person name="Salzberg S."/>
            <person name="Simpson A.J."/>
            <person name="Tallon L."/>
            <person name="Van Aken S."/>
            <person name="Wanless D."/>
            <person name="White O."/>
            <person name="Wortman J."/>
            <person name="Fraser C.M."/>
            <person name="El-Sayed N.M.A."/>
        </authorList>
    </citation>
    <scope>NUCLEOTIDE SEQUENCE</scope>
    <source>
        <strain evidence="10">927/4 GUTat10.1</strain>
    </source>
</reference>
<keyword evidence="3" id="KW-0808">Transferase</keyword>
<dbReference type="PaxDb" id="5691-AAZ11799"/>
<dbReference type="InterPro" id="IPR000569">
    <property type="entry name" value="HECT_dom"/>
</dbReference>
<dbReference type="Proteomes" id="UP000008524">
    <property type="component" value="Chromosome 6"/>
</dbReference>
<feature type="active site" description="Glycyl thioester intermediate" evidence="5">
    <location>
        <position position="1121"/>
    </location>
</feature>
<keyword evidence="11" id="KW-1185">Reference proteome</keyword>
<dbReference type="GO" id="GO:0005654">
    <property type="term" value="C:nucleoplasm"/>
    <property type="evidence" value="ECO:0006056"/>
    <property type="project" value="Others"/>
</dbReference>
<evidence type="ECO:0000256" key="5">
    <source>
        <dbReference type="PROSITE-ProRule" id="PRU00104"/>
    </source>
</evidence>
<dbReference type="FunFam" id="3.30.2160.10:FF:000002">
    <property type="entry name" value="Putative Ubiquitin-protein ligase E3C"/>
    <property type="match status" value="1"/>
</dbReference>
<organism evidence="9 11">
    <name type="scientific">Trypanosoma brucei brucei (strain 927/4 GUTat10.1)</name>
    <dbReference type="NCBI Taxonomy" id="185431"/>
    <lineage>
        <taxon>Eukaryota</taxon>
        <taxon>Discoba</taxon>
        <taxon>Euglenozoa</taxon>
        <taxon>Kinetoplastea</taxon>
        <taxon>Metakinetoplastina</taxon>
        <taxon>Trypanosomatida</taxon>
        <taxon>Trypanosomatidae</taxon>
        <taxon>Trypanosoma</taxon>
    </lineage>
</organism>
<dbReference type="STRING" id="185431.Q584R9"/>
<dbReference type="KEGG" id="tbr:Tb927.6.2370"/>
<dbReference type="Gene3D" id="3.30.2160.10">
    <property type="entry name" value="Hect, E3 ligase catalytic domain"/>
    <property type="match status" value="1"/>
</dbReference>
<dbReference type="GO" id="GO:0005737">
    <property type="term" value="C:cytoplasm"/>
    <property type="evidence" value="ECO:0006056"/>
    <property type="project" value="Others"/>
</dbReference>
<accession>Q584R9</accession>
<feature type="compositionally biased region" description="Acidic residues" evidence="6">
    <location>
        <begin position="710"/>
        <end position="722"/>
    </location>
</feature>
<dbReference type="eggNOG" id="KOG0942">
    <property type="taxonomic scope" value="Eukaryota"/>
</dbReference>
<feature type="transmembrane region" description="Helical" evidence="7">
    <location>
        <begin position="20"/>
        <end position="43"/>
    </location>
</feature>
<keyword evidence="7" id="KW-0812">Transmembrane</keyword>
<comment type="catalytic activity">
    <reaction evidence="1">
        <text>S-ubiquitinyl-[E2 ubiquitin-conjugating enzyme]-L-cysteine + [acceptor protein]-L-lysine = [E2 ubiquitin-conjugating enzyme]-L-cysteine + N(6)-ubiquitinyl-[acceptor protein]-L-lysine.</text>
        <dbReference type="EC" id="2.3.2.26"/>
    </reaction>
</comment>
<evidence type="ECO:0000256" key="6">
    <source>
        <dbReference type="SAM" id="MobiDB-lite"/>
    </source>
</evidence>
<dbReference type="EMBL" id="CP000069">
    <property type="protein sequence ID" value="AAZ11799.1"/>
    <property type="molecule type" value="Genomic_DNA"/>
</dbReference>
<gene>
    <name evidence="10" type="primary">Tb06.4M18.810</name>
    <name evidence="9" type="ORF">Tb927.6.2370</name>
</gene>
<dbReference type="InterPro" id="IPR044611">
    <property type="entry name" value="E3A/B/C-like"/>
</dbReference>
<dbReference type="GO" id="GO:0000209">
    <property type="term" value="P:protein polyubiquitination"/>
    <property type="evidence" value="ECO:0000318"/>
    <property type="project" value="GO_Central"/>
</dbReference>
<evidence type="ECO:0000256" key="4">
    <source>
        <dbReference type="ARBA" id="ARBA00022786"/>
    </source>
</evidence>
<dbReference type="PROSITE" id="PS50096">
    <property type="entry name" value="IQ"/>
    <property type="match status" value="1"/>
</dbReference>
<reference evidence="9" key="1">
    <citation type="submission" date="2000-07" db="EMBL/GenBank/DDBJ databases">
        <authorList>
            <person name="El-Sayed N.M."/>
            <person name="Khalak H."/>
            <person name="Adams M.D."/>
        </authorList>
    </citation>
    <scope>NUCLEOTIDE SEQUENCE</scope>
    <source>
        <strain evidence="9">GUTat10.1</strain>
    </source>
</reference>
<evidence type="ECO:0000313" key="11">
    <source>
        <dbReference type="Proteomes" id="UP000008524"/>
    </source>
</evidence>
<dbReference type="PANTHER" id="PTHR45700">
    <property type="entry name" value="UBIQUITIN-PROTEIN LIGASE E3C"/>
    <property type="match status" value="1"/>
</dbReference>
<evidence type="ECO:0000256" key="1">
    <source>
        <dbReference type="ARBA" id="ARBA00000885"/>
    </source>
</evidence>
<dbReference type="EMBL" id="AC074259">
    <property type="protein sequence ID" value="AAX80869.1"/>
    <property type="molecule type" value="Genomic_DNA"/>
</dbReference>